<dbReference type="InterPro" id="IPR050090">
    <property type="entry name" value="Tyrosine_recombinase_XerCD"/>
</dbReference>
<keyword evidence="3" id="KW-0233">DNA recombination</keyword>
<comment type="similarity">
    <text evidence="1">Belongs to the 'phage' integrase family.</text>
</comment>
<dbReference type="RefSeq" id="WP_379842360.1">
    <property type="nucleotide sequence ID" value="NZ_JBHSMA010000001.1"/>
</dbReference>
<name>A0ABW0I6R7_9BACT</name>
<evidence type="ECO:0000256" key="2">
    <source>
        <dbReference type="ARBA" id="ARBA00023125"/>
    </source>
</evidence>
<keyword evidence="2" id="KW-0238">DNA-binding</keyword>
<sequence>MSIKNNRLKQLLRIADSQNNRAKAPTFNVGFIARKKASNLKMVSINCILRYNGKKQQFSTGINCKLVEWEVITNSIVNAPEKTRLLNDLKNRAEKLYSYLVLTEQPIDLARIQGALFGESLAIEQVPTLLNSFDQFLDRVQKEYEIGDIKLATYERHIQWAKLIGEFFIEQYGKGCKIEQVTPADAKGLLIGLKKKHRFSHNYTEKIVQFAKRLLNYSVEKEWIIRNPFMNYRGQKVFKQGEILTEKELEMVETTPLFSPALNRIKDVFLFQCYTGLAYADVKNLSPDNILSDQETGWKYIRKDRQKTKVSSTIPLIPQAVDLLEKYANDPYCKEHGVMLPVLTNQKMNNYLKQIAGCLNMTKRLTTHVARRTAASVLMNKGMSLKNVSMMLGHTNTSMTERHYVRIKPATIIRDMENALKSKQA</sequence>
<protein>
    <submittedName>
        <fullName evidence="5">Site-specific integrase</fullName>
    </submittedName>
</protein>
<reference evidence="6" key="1">
    <citation type="journal article" date="2019" name="Int. J. Syst. Evol. Microbiol.">
        <title>The Global Catalogue of Microorganisms (GCM) 10K type strain sequencing project: providing services to taxonomists for standard genome sequencing and annotation.</title>
        <authorList>
            <consortium name="The Broad Institute Genomics Platform"/>
            <consortium name="The Broad Institute Genome Sequencing Center for Infectious Disease"/>
            <person name="Wu L."/>
            <person name="Ma J."/>
        </authorList>
    </citation>
    <scope>NUCLEOTIDE SEQUENCE [LARGE SCALE GENOMIC DNA]</scope>
    <source>
        <strain evidence="6">CCUG 55250</strain>
    </source>
</reference>
<evidence type="ECO:0000256" key="3">
    <source>
        <dbReference type="ARBA" id="ARBA00023172"/>
    </source>
</evidence>
<dbReference type="InterPro" id="IPR013762">
    <property type="entry name" value="Integrase-like_cat_sf"/>
</dbReference>
<dbReference type="InterPro" id="IPR010998">
    <property type="entry name" value="Integrase_recombinase_N"/>
</dbReference>
<accession>A0ABW0I6R7</accession>
<evidence type="ECO:0000259" key="4">
    <source>
        <dbReference type="PROSITE" id="PS51898"/>
    </source>
</evidence>
<organism evidence="5 6">
    <name type="scientific">Larkinella bovis</name>
    <dbReference type="NCBI Taxonomy" id="683041"/>
    <lineage>
        <taxon>Bacteria</taxon>
        <taxon>Pseudomonadati</taxon>
        <taxon>Bacteroidota</taxon>
        <taxon>Cytophagia</taxon>
        <taxon>Cytophagales</taxon>
        <taxon>Spirosomataceae</taxon>
        <taxon>Larkinella</taxon>
    </lineage>
</organism>
<evidence type="ECO:0000313" key="5">
    <source>
        <dbReference type="EMBL" id="MFC5408958.1"/>
    </source>
</evidence>
<evidence type="ECO:0000256" key="1">
    <source>
        <dbReference type="ARBA" id="ARBA00008857"/>
    </source>
</evidence>
<comment type="caution">
    <text evidence="5">The sequence shown here is derived from an EMBL/GenBank/DDBJ whole genome shotgun (WGS) entry which is preliminary data.</text>
</comment>
<dbReference type="Proteomes" id="UP001596106">
    <property type="component" value="Unassembled WGS sequence"/>
</dbReference>
<keyword evidence="6" id="KW-1185">Reference proteome</keyword>
<dbReference type="CDD" id="cd01185">
    <property type="entry name" value="INTN1_C_like"/>
    <property type="match status" value="1"/>
</dbReference>
<evidence type="ECO:0000313" key="6">
    <source>
        <dbReference type="Proteomes" id="UP001596106"/>
    </source>
</evidence>
<dbReference type="Gene3D" id="1.10.443.10">
    <property type="entry name" value="Intergrase catalytic core"/>
    <property type="match status" value="1"/>
</dbReference>
<dbReference type="EMBL" id="JBHSMA010000001">
    <property type="protein sequence ID" value="MFC5408958.1"/>
    <property type="molecule type" value="Genomic_DNA"/>
</dbReference>
<dbReference type="PANTHER" id="PTHR30349:SF64">
    <property type="entry name" value="PROPHAGE INTEGRASE INTD-RELATED"/>
    <property type="match status" value="1"/>
</dbReference>
<dbReference type="PROSITE" id="PS51898">
    <property type="entry name" value="TYR_RECOMBINASE"/>
    <property type="match status" value="1"/>
</dbReference>
<dbReference type="PANTHER" id="PTHR30349">
    <property type="entry name" value="PHAGE INTEGRASE-RELATED"/>
    <property type="match status" value="1"/>
</dbReference>
<dbReference type="SUPFAM" id="SSF56349">
    <property type="entry name" value="DNA breaking-rejoining enzymes"/>
    <property type="match status" value="1"/>
</dbReference>
<dbReference type="InterPro" id="IPR002104">
    <property type="entry name" value="Integrase_catalytic"/>
</dbReference>
<dbReference type="Gene3D" id="1.10.150.130">
    <property type="match status" value="1"/>
</dbReference>
<feature type="domain" description="Tyr recombinase" evidence="4">
    <location>
        <begin position="239"/>
        <end position="420"/>
    </location>
</feature>
<dbReference type="InterPro" id="IPR011010">
    <property type="entry name" value="DNA_brk_join_enz"/>
</dbReference>
<proteinExistence type="inferred from homology"/>
<gene>
    <name evidence="5" type="ORF">ACFPMF_06545</name>
</gene>
<dbReference type="Pfam" id="PF00589">
    <property type="entry name" value="Phage_integrase"/>
    <property type="match status" value="1"/>
</dbReference>